<dbReference type="GO" id="GO:0016747">
    <property type="term" value="F:acyltransferase activity, transferring groups other than amino-acyl groups"/>
    <property type="evidence" value="ECO:0007669"/>
    <property type="project" value="InterPro"/>
</dbReference>
<dbReference type="Proteomes" id="UP000226031">
    <property type="component" value="Unassembled WGS sequence"/>
</dbReference>
<name>A0A2B7Z8F7_9EURO</name>
<feature type="domain" description="N-acetyltransferase" evidence="1">
    <location>
        <begin position="131"/>
        <end position="211"/>
    </location>
</feature>
<dbReference type="EMBL" id="PDND01000185">
    <property type="protein sequence ID" value="PGH30216.1"/>
    <property type="molecule type" value="Genomic_DNA"/>
</dbReference>
<dbReference type="STRING" id="73230.A0A2B7Z8F7"/>
<reference evidence="2 3" key="1">
    <citation type="submission" date="2017-10" db="EMBL/GenBank/DDBJ databases">
        <title>Comparative genomics in systemic dimorphic fungi from Ajellomycetaceae.</title>
        <authorList>
            <person name="Munoz J.F."/>
            <person name="Mcewen J.G."/>
            <person name="Clay O.K."/>
            <person name="Cuomo C.A."/>
        </authorList>
    </citation>
    <scope>NUCLEOTIDE SEQUENCE [LARGE SCALE GENOMIC DNA]</scope>
    <source>
        <strain evidence="2 3">UAMH4076</strain>
    </source>
</reference>
<evidence type="ECO:0000313" key="2">
    <source>
        <dbReference type="EMBL" id="PGH30216.1"/>
    </source>
</evidence>
<comment type="caution">
    <text evidence="2">The sequence shown here is derived from an EMBL/GenBank/DDBJ whole genome shotgun (WGS) entry which is preliminary data.</text>
</comment>
<protein>
    <recommendedName>
        <fullName evidence="1">N-acetyltransferase domain-containing protein</fullName>
    </recommendedName>
</protein>
<keyword evidence="3" id="KW-1185">Reference proteome</keyword>
<dbReference type="PANTHER" id="PTHR42791">
    <property type="entry name" value="GNAT FAMILY ACETYLTRANSFERASE"/>
    <property type="match status" value="1"/>
</dbReference>
<proteinExistence type="predicted"/>
<dbReference type="CDD" id="cd04301">
    <property type="entry name" value="NAT_SF"/>
    <property type="match status" value="1"/>
</dbReference>
<dbReference type="Gene3D" id="3.40.630.30">
    <property type="match status" value="1"/>
</dbReference>
<dbReference type="AlphaFoldDB" id="A0A2B7Z8F7"/>
<dbReference type="InterPro" id="IPR016181">
    <property type="entry name" value="Acyl_CoA_acyltransferase"/>
</dbReference>
<dbReference type="SUPFAM" id="SSF55729">
    <property type="entry name" value="Acyl-CoA N-acyltransferases (Nat)"/>
    <property type="match status" value="1"/>
</dbReference>
<evidence type="ECO:0000313" key="3">
    <source>
        <dbReference type="Proteomes" id="UP000226031"/>
    </source>
</evidence>
<dbReference type="PROSITE" id="PS51186">
    <property type="entry name" value="GNAT"/>
    <property type="match status" value="1"/>
</dbReference>
<dbReference type="VEuPathDB" id="FungiDB:EMCG_00255"/>
<dbReference type="PANTHER" id="PTHR42791:SF17">
    <property type="entry name" value="ACETYLTRANSFERASE, GNAT FAMILY FAMILY (AFU_ORTHOLOGUE AFUA_8G05690)"/>
    <property type="match status" value="1"/>
</dbReference>
<dbReference type="InterPro" id="IPR000182">
    <property type="entry name" value="GNAT_dom"/>
</dbReference>
<dbReference type="InterPro" id="IPR052523">
    <property type="entry name" value="Trichothecene_AcTrans"/>
</dbReference>
<accession>A0A2B7Z8F7</accession>
<organism evidence="2 3">
    <name type="scientific">[Emmonsia] crescens</name>
    <dbReference type="NCBI Taxonomy" id="73230"/>
    <lineage>
        <taxon>Eukaryota</taxon>
        <taxon>Fungi</taxon>
        <taxon>Dikarya</taxon>
        <taxon>Ascomycota</taxon>
        <taxon>Pezizomycotina</taxon>
        <taxon>Eurotiomycetes</taxon>
        <taxon>Eurotiomycetidae</taxon>
        <taxon>Onygenales</taxon>
        <taxon>Ajellomycetaceae</taxon>
        <taxon>Emergomyces</taxon>
    </lineage>
</organism>
<sequence length="234" mass="26712">MPLAALPALLSEIDLVYDAFFAAFKNEPIMRFLYPRGVDRNAHKEGTIQWWHHDKAGHIVKCVDTDTGNIVGMATWDIFWRPGEENAWEKPAGIPWLEGEEKERCESVLGPMWDTRVKLFGKQRYICKQDLSAVAVHPAHQRRGVGRLLIQWGIDLADQLVLPIYTESSEVGFHLYEHMGFERLAHVSLIHKAEVIGEPEDVEIPLMVKMPSSMAGLGFKDWAEKGYPETYSRK</sequence>
<dbReference type="Pfam" id="PF13508">
    <property type="entry name" value="Acetyltransf_7"/>
    <property type="match status" value="1"/>
</dbReference>
<gene>
    <name evidence="2" type="ORF">GX50_07010</name>
</gene>
<evidence type="ECO:0000259" key="1">
    <source>
        <dbReference type="PROSITE" id="PS51186"/>
    </source>
</evidence>